<proteinExistence type="predicted"/>
<reference evidence="3" key="1">
    <citation type="journal article" date="2019" name="Int. J. Syst. Evol. Microbiol.">
        <title>The Global Catalogue of Microorganisms (GCM) 10K type strain sequencing project: providing services to taxonomists for standard genome sequencing and annotation.</title>
        <authorList>
            <consortium name="The Broad Institute Genomics Platform"/>
            <consortium name="The Broad Institute Genome Sequencing Center for Infectious Disease"/>
            <person name="Wu L."/>
            <person name="Ma J."/>
        </authorList>
    </citation>
    <scope>NUCLEOTIDE SEQUENCE [LARGE SCALE GENOMIC DNA]</scope>
    <source>
        <strain evidence="3">JCM 14319</strain>
    </source>
</reference>
<sequence>MPGPKVASPPNRKYGAVMSKLTEKVKSVFRKRRPVTPEDAAEIADWVNEGGAADPEGPPRVIDPKSGPNGPKP</sequence>
<name>A0ABP4WJ19_9MICO</name>
<feature type="region of interest" description="Disordered" evidence="1">
    <location>
        <begin position="45"/>
        <end position="73"/>
    </location>
</feature>
<gene>
    <name evidence="2" type="ORF">GCM10009747_12490</name>
</gene>
<protein>
    <submittedName>
        <fullName evidence="2">Uncharacterized protein</fullName>
    </submittedName>
</protein>
<evidence type="ECO:0000313" key="3">
    <source>
        <dbReference type="Proteomes" id="UP001500506"/>
    </source>
</evidence>
<evidence type="ECO:0000256" key="1">
    <source>
        <dbReference type="SAM" id="MobiDB-lite"/>
    </source>
</evidence>
<keyword evidence="3" id="KW-1185">Reference proteome</keyword>
<organism evidence="2 3">
    <name type="scientific">Agromyces humatus</name>
    <dbReference type="NCBI Taxonomy" id="279573"/>
    <lineage>
        <taxon>Bacteria</taxon>
        <taxon>Bacillati</taxon>
        <taxon>Actinomycetota</taxon>
        <taxon>Actinomycetes</taxon>
        <taxon>Micrococcales</taxon>
        <taxon>Microbacteriaceae</taxon>
        <taxon>Agromyces</taxon>
    </lineage>
</organism>
<comment type="caution">
    <text evidence="2">The sequence shown here is derived from an EMBL/GenBank/DDBJ whole genome shotgun (WGS) entry which is preliminary data.</text>
</comment>
<dbReference type="EMBL" id="BAAANH010000002">
    <property type="protein sequence ID" value="GAA1755783.1"/>
    <property type="molecule type" value="Genomic_DNA"/>
</dbReference>
<evidence type="ECO:0000313" key="2">
    <source>
        <dbReference type="EMBL" id="GAA1755783.1"/>
    </source>
</evidence>
<accession>A0ABP4WJ19</accession>
<dbReference type="Proteomes" id="UP001500506">
    <property type="component" value="Unassembled WGS sequence"/>
</dbReference>